<evidence type="ECO:0000259" key="6">
    <source>
        <dbReference type="Pfam" id="PF01509"/>
    </source>
</evidence>
<dbReference type="InterPro" id="IPR020103">
    <property type="entry name" value="PsdUridine_synth_cat_dom_sf"/>
</dbReference>
<dbReference type="CDD" id="cd02573">
    <property type="entry name" value="PseudoU_synth_EcTruB"/>
    <property type="match status" value="1"/>
</dbReference>
<dbReference type="PANTHER" id="PTHR13767:SF2">
    <property type="entry name" value="PSEUDOURIDYLATE SYNTHASE TRUB1"/>
    <property type="match status" value="1"/>
</dbReference>
<dbReference type="Proteomes" id="UP000252770">
    <property type="component" value="Unassembled WGS sequence"/>
</dbReference>
<feature type="domain" description="tRNA pseudouridine synthase II TruB subfamily 2 C-terminal" evidence="7">
    <location>
        <begin position="243"/>
        <end position="297"/>
    </location>
</feature>
<evidence type="ECO:0000256" key="3">
    <source>
        <dbReference type="ARBA" id="ARBA00022694"/>
    </source>
</evidence>
<dbReference type="InterPro" id="IPR014780">
    <property type="entry name" value="tRNA_psdUridine_synth_TruB"/>
</dbReference>
<dbReference type="Pfam" id="PF16198">
    <property type="entry name" value="TruB_C_2"/>
    <property type="match status" value="1"/>
</dbReference>
<dbReference type="GO" id="GO:0160148">
    <property type="term" value="F:tRNA pseudouridine(55) synthase activity"/>
    <property type="evidence" value="ECO:0007669"/>
    <property type="project" value="UniProtKB-EC"/>
</dbReference>
<dbReference type="SUPFAM" id="SSF55120">
    <property type="entry name" value="Pseudouridine synthase"/>
    <property type="match status" value="1"/>
</dbReference>
<dbReference type="HAMAP" id="MF_01080">
    <property type="entry name" value="TruB_bact"/>
    <property type="match status" value="1"/>
</dbReference>
<evidence type="ECO:0000259" key="8">
    <source>
        <dbReference type="Pfam" id="PF16198"/>
    </source>
</evidence>
<evidence type="ECO:0000259" key="7">
    <source>
        <dbReference type="Pfam" id="PF09142"/>
    </source>
</evidence>
<evidence type="ECO:0000256" key="2">
    <source>
        <dbReference type="ARBA" id="ARBA00005642"/>
    </source>
</evidence>
<organism evidence="9 10">
    <name type="scientific">Desertihabitans brevis</name>
    <dbReference type="NCBI Taxonomy" id="2268447"/>
    <lineage>
        <taxon>Bacteria</taxon>
        <taxon>Bacillati</taxon>
        <taxon>Actinomycetota</taxon>
        <taxon>Actinomycetes</taxon>
        <taxon>Propionibacteriales</taxon>
        <taxon>Propionibacteriaceae</taxon>
        <taxon>Desertihabitans</taxon>
    </lineage>
</organism>
<evidence type="ECO:0000256" key="1">
    <source>
        <dbReference type="ARBA" id="ARBA00000385"/>
    </source>
</evidence>
<dbReference type="EMBL" id="QOUI01000013">
    <property type="protein sequence ID" value="RCK68128.1"/>
    <property type="molecule type" value="Genomic_DNA"/>
</dbReference>
<comment type="function">
    <text evidence="5">Responsible for synthesis of pseudouridine from uracil-55 in the psi GC loop of transfer RNAs.</text>
</comment>
<gene>
    <name evidence="5" type="primary">truB</name>
    <name evidence="9" type="ORF">DT076_17185</name>
</gene>
<reference evidence="9 10" key="1">
    <citation type="submission" date="2018-07" db="EMBL/GenBank/DDBJ databases">
        <title>Desertimonas flava gen. nov. sp. nov.</title>
        <authorList>
            <person name="Liu S."/>
        </authorList>
    </citation>
    <scope>NUCLEOTIDE SEQUENCE [LARGE SCALE GENOMIC DNA]</scope>
    <source>
        <strain evidence="9 10">16Sb5-5</strain>
    </source>
</reference>
<dbReference type="Gene3D" id="2.30.130.10">
    <property type="entry name" value="PUA domain"/>
    <property type="match status" value="1"/>
</dbReference>
<dbReference type="EC" id="5.4.99.25" evidence="5"/>
<sequence length="298" mass="31166">MSPTPAGVLVVDKAPGLTSQQVVGRVRRLAGTRKVGHAGTLDPMATGVLVVGIGRATRLLGHLMRGRKGYSATIRFGQTTVTDDAEGDPTGAAGAGDLTLERVRSALPDFTGEISQVPTAVSAVKVDGRRAYALVRAGEDVELRARDVTVHSFVATAARAATAATDGAEVAVLDVDIEVECSSGTYIRALARDLGARFGTGGHLTRLRRTFVGPFDLARATVLDPAPEPLPVLGLDAVARECFPAVDLDAAAATDVGFGRRLDLELPAELTALFDPDGRFLALYRRRGRAAVAEAVFV</sequence>
<name>A0A367YQM8_9ACTN</name>
<dbReference type="GO" id="GO:1990481">
    <property type="term" value="P:mRNA pseudouridine synthesis"/>
    <property type="evidence" value="ECO:0007669"/>
    <property type="project" value="TreeGrafter"/>
</dbReference>
<dbReference type="Pfam" id="PF09142">
    <property type="entry name" value="TruB_C"/>
    <property type="match status" value="1"/>
</dbReference>
<dbReference type="NCBIfam" id="TIGR00431">
    <property type="entry name" value="TruB"/>
    <property type="match status" value="1"/>
</dbReference>
<keyword evidence="10" id="KW-1185">Reference proteome</keyword>
<feature type="domain" description="Pseudouridine synthase II N-terminal" evidence="6">
    <location>
        <begin position="27"/>
        <end position="187"/>
    </location>
</feature>
<dbReference type="AlphaFoldDB" id="A0A367YQM8"/>
<comment type="catalytic activity">
    <reaction evidence="1 5">
        <text>uridine(55) in tRNA = pseudouridine(55) in tRNA</text>
        <dbReference type="Rhea" id="RHEA:42532"/>
        <dbReference type="Rhea" id="RHEA-COMP:10101"/>
        <dbReference type="Rhea" id="RHEA-COMP:10102"/>
        <dbReference type="ChEBI" id="CHEBI:65314"/>
        <dbReference type="ChEBI" id="CHEBI:65315"/>
        <dbReference type="EC" id="5.4.99.25"/>
    </reaction>
</comment>
<feature type="domain" description="tRNA pseudouridylate synthase B C-terminal" evidence="8">
    <location>
        <begin position="188"/>
        <end position="220"/>
    </location>
</feature>
<dbReference type="InterPro" id="IPR002501">
    <property type="entry name" value="PsdUridine_synth_N"/>
</dbReference>
<dbReference type="Pfam" id="PF01509">
    <property type="entry name" value="TruB_N"/>
    <property type="match status" value="1"/>
</dbReference>
<dbReference type="PANTHER" id="PTHR13767">
    <property type="entry name" value="TRNA-PSEUDOURIDINE SYNTHASE"/>
    <property type="match status" value="1"/>
</dbReference>
<keyword evidence="4 5" id="KW-0413">Isomerase</keyword>
<keyword evidence="3 5" id="KW-0819">tRNA processing</keyword>
<dbReference type="InterPro" id="IPR032819">
    <property type="entry name" value="TruB_C"/>
</dbReference>
<accession>A0A367YQM8</accession>
<dbReference type="InterPro" id="IPR015225">
    <property type="entry name" value="tRNA_psdUridine_synth_fam2_C"/>
</dbReference>
<evidence type="ECO:0000313" key="10">
    <source>
        <dbReference type="Proteomes" id="UP000252770"/>
    </source>
</evidence>
<dbReference type="RefSeq" id="WP_114127941.1">
    <property type="nucleotide sequence ID" value="NZ_QOUI01000013.1"/>
</dbReference>
<dbReference type="InterPro" id="IPR036974">
    <property type="entry name" value="PUA_sf"/>
</dbReference>
<evidence type="ECO:0000256" key="5">
    <source>
        <dbReference type="HAMAP-Rule" id="MF_01080"/>
    </source>
</evidence>
<feature type="active site" description="Nucleophile" evidence="5">
    <location>
        <position position="42"/>
    </location>
</feature>
<proteinExistence type="inferred from homology"/>
<evidence type="ECO:0000313" key="9">
    <source>
        <dbReference type="EMBL" id="RCK68128.1"/>
    </source>
</evidence>
<dbReference type="Gene3D" id="3.30.2350.10">
    <property type="entry name" value="Pseudouridine synthase"/>
    <property type="match status" value="1"/>
</dbReference>
<comment type="caution">
    <text evidence="9">The sequence shown here is derived from an EMBL/GenBank/DDBJ whole genome shotgun (WGS) entry which is preliminary data.</text>
</comment>
<comment type="similarity">
    <text evidence="2 5">Belongs to the pseudouridine synthase TruB family. Type 1 subfamily.</text>
</comment>
<dbReference type="GO" id="GO:0031119">
    <property type="term" value="P:tRNA pseudouridine synthesis"/>
    <property type="evidence" value="ECO:0007669"/>
    <property type="project" value="UniProtKB-UniRule"/>
</dbReference>
<evidence type="ECO:0000256" key="4">
    <source>
        <dbReference type="ARBA" id="ARBA00023235"/>
    </source>
</evidence>
<protein>
    <recommendedName>
        <fullName evidence="5">tRNA pseudouridine synthase B</fullName>
        <ecNumber evidence="5">5.4.99.25</ecNumber>
    </recommendedName>
    <alternativeName>
        <fullName evidence="5">tRNA pseudouridine(55) synthase</fullName>
        <shortName evidence="5">Psi55 synthase</shortName>
    </alternativeName>
    <alternativeName>
        <fullName evidence="5">tRNA pseudouridylate synthase</fullName>
    </alternativeName>
    <alternativeName>
        <fullName evidence="5">tRNA-uridine isomerase</fullName>
    </alternativeName>
</protein>
<dbReference type="GO" id="GO:0003723">
    <property type="term" value="F:RNA binding"/>
    <property type="evidence" value="ECO:0007669"/>
    <property type="project" value="InterPro"/>
</dbReference>
<dbReference type="InterPro" id="IPR015947">
    <property type="entry name" value="PUA-like_sf"/>
</dbReference>
<dbReference type="SUPFAM" id="SSF88697">
    <property type="entry name" value="PUA domain-like"/>
    <property type="match status" value="1"/>
</dbReference>